<dbReference type="Proteomes" id="UP000193986">
    <property type="component" value="Unassembled WGS sequence"/>
</dbReference>
<feature type="binding site" evidence="12">
    <location>
        <position position="318"/>
    </location>
    <ligand>
        <name>Zn(2+)</name>
        <dbReference type="ChEBI" id="CHEBI:29105"/>
        <label>2</label>
    </ligand>
</feature>
<comment type="domain">
    <text evidence="14">The PHD-type zinc finger mediates the binding to H3K4me3.</text>
</comment>
<dbReference type="PANTHER" id="PTHR10333:SF103">
    <property type="entry name" value="INHIBITOR OF GROWTH PROTEIN 3"/>
    <property type="match status" value="1"/>
</dbReference>
<evidence type="ECO:0000256" key="1">
    <source>
        <dbReference type="ARBA" id="ARBA00004123"/>
    </source>
</evidence>
<evidence type="ECO:0000256" key="11">
    <source>
        <dbReference type="PIRSR" id="PIRSR628651-50"/>
    </source>
</evidence>
<dbReference type="PANTHER" id="PTHR10333">
    <property type="entry name" value="INHIBITOR OF GROWTH PROTEIN"/>
    <property type="match status" value="1"/>
</dbReference>
<keyword evidence="6 12" id="KW-0862">Zinc</keyword>
<keyword evidence="7 14" id="KW-0156">Chromatin regulator</keyword>
<dbReference type="SMART" id="SM01408">
    <property type="entry name" value="ING"/>
    <property type="match status" value="1"/>
</dbReference>
<dbReference type="PROSITE" id="PS50016">
    <property type="entry name" value="ZF_PHD_2"/>
    <property type="match status" value="1"/>
</dbReference>
<dbReference type="GO" id="GO:0006325">
    <property type="term" value="P:chromatin organization"/>
    <property type="evidence" value="ECO:0007669"/>
    <property type="project" value="UniProtKB-KW"/>
</dbReference>
<dbReference type="Pfam" id="PF12998">
    <property type="entry name" value="ING"/>
    <property type="match status" value="1"/>
</dbReference>
<dbReference type="InParanoid" id="A0A1Y2ATY5"/>
<dbReference type="InterPro" id="IPR019786">
    <property type="entry name" value="Zinc_finger_PHD-type_CS"/>
</dbReference>
<evidence type="ECO:0000256" key="12">
    <source>
        <dbReference type="PIRSR" id="PIRSR628651-51"/>
    </source>
</evidence>
<evidence type="ECO:0000256" key="3">
    <source>
        <dbReference type="ARBA" id="ARBA00022604"/>
    </source>
</evidence>
<feature type="site" description="Histone H3K4me3 binding" evidence="11">
    <location>
        <position position="297"/>
    </location>
</feature>
<dbReference type="InterPro" id="IPR011011">
    <property type="entry name" value="Znf_FYVE_PHD"/>
</dbReference>
<dbReference type="PROSITE" id="PS01359">
    <property type="entry name" value="ZF_PHD_1"/>
    <property type="match status" value="1"/>
</dbReference>
<comment type="similarity">
    <text evidence="2 14">Belongs to the ING family.</text>
</comment>
<dbReference type="SMART" id="SM00249">
    <property type="entry name" value="PHD"/>
    <property type="match status" value="1"/>
</dbReference>
<protein>
    <recommendedName>
        <fullName evidence="14">Chromatin modification-related protein</fullName>
    </recommendedName>
</protein>
<accession>A0A1Y2ATY5</accession>
<reference evidence="17 18" key="1">
    <citation type="submission" date="2016-07" db="EMBL/GenBank/DDBJ databases">
        <title>Pervasive Adenine N6-methylation of Active Genes in Fungi.</title>
        <authorList>
            <consortium name="DOE Joint Genome Institute"/>
            <person name="Mondo S.J."/>
            <person name="Dannebaum R.O."/>
            <person name="Kuo R.C."/>
            <person name="Labutti K."/>
            <person name="Haridas S."/>
            <person name="Kuo A."/>
            <person name="Salamov A."/>
            <person name="Ahrendt S.R."/>
            <person name="Lipzen A."/>
            <person name="Sullivan W."/>
            <person name="Andreopoulos W.B."/>
            <person name="Clum A."/>
            <person name="Lindquist E."/>
            <person name="Daum C."/>
            <person name="Ramamoorthy G.K."/>
            <person name="Gryganskyi A."/>
            <person name="Culley D."/>
            <person name="Magnuson J.K."/>
            <person name="James T.Y."/>
            <person name="O'Malley M.A."/>
            <person name="Stajich J.E."/>
            <person name="Spatafora J.W."/>
            <person name="Visel A."/>
            <person name="Grigoriev I.V."/>
        </authorList>
    </citation>
    <scope>NUCLEOTIDE SEQUENCE [LARGE SCALE GENOMIC DNA]</scope>
    <source>
        <strain evidence="17 18">68-887.2</strain>
    </source>
</reference>
<evidence type="ECO:0000313" key="18">
    <source>
        <dbReference type="Proteomes" id="UP000193986"/>
    </source>
</evidence>
<evidence type="ECO:0000256" key="8">
    <source>
        <dbReference type="ARBA" id="ARBA00023015"/>
    </source>
</evidence>
<name>A0A1Y2ATY5_9TREE</name>
<evidence type="ECO:0000313" key="17">
    <source>
        <dbReference type="EMBL" id="ORY25924.1"/>
    </source>
</evidence>
<dbReference type="AlphaFoldDB" id="A0A1Y2ATY5"/>
<feature type="site" description="Histone H3K4me3 binding" evidence="11">
    <location>
        <position position="289"/>
    </location>
</feature>
<dbReference type="GO" id="GO:0005634">
    <property type="term" value="C:nucleus"/>
    <property type="evidence" value="ECO:0007669"/>
    <property type="project" value="UniProtKB-SubCell"/>
</dbReference>
<evidence type="ECO:0000256" key="2">
    <source>
        <dbReference type="ARBA" id="ARBA00010210"/>
    </source>
</evidence>
<comment type="subunit">
    <text evidence="14">Component of an histone acetyltransferase complex. Interacts with H3K4me3 and to a lesser extent with H3K4me2.</text>
</comment>
<keyword evidence="9" id="KW-0804">Transcription</keyword>
<proteinExistence type="inferred from homology"/>
<dbReference type="OrthoDB" id="5411773at2759"/>
<sequence>MAAAVPLHVHPETFNAEEAAHVAAEFVSSLDNLPGEVTFLLEEIKDKDNRINHLLQRISNRHTGLTKSALKFSTVQPSGTTFPLPIPAGAPIPLDHLSTKDQQTLIKIQGEWAKVSALQDEKIRLAERLERIVARARVRGAAEWARVGGMGLDEVERENNVKLGGMGEMGAGELVLPPGGLGSGSDGRPMKKRRPNALPLPLPSTFSSPLGTQIHPSTSMPPPSFPTPSARGSLSGRAARHARHISNSPMSEPDADADGDADGDGEVEADNQLYCLCQQKSYGEMIGCDNDNCRYEWFHVKCVNITPPLPETWYCPDCVRKLGLSSSDGKRDKKGRKR</sequence>
<dbReference type="EMBL" id="MCFC01000052">
    <property type="protein sequence ID" value="ORY25924.1"/>
    <property type="molecule type" value="Genomic_DNA"/>
</dbReference>
<gene>
    <name evidence="17" type="ORF">BCR39DRAFT_542595</name>
</gene>
<evidence type="ECO:0000256" key="4">
    <source>
        <dbReference type="ARBA" id="ARBA00022723"/>
    </source>
</evidence>
<keyword evidence="18" id="KW-1185">Reference proteome</keyword>
<keyword evidence="10 14" id="KW-0539">Nucleus</keyword>
<evidence type="ECO:0000256" key="9">
    <source>
        <dbReference type="ARBA" id="ARBA00023163"/>
    </source>
</evidence>
<dbReference type="SUPFAM" id="SSF57903">
    <property type="entry name" value="FYVE/PHD zinc finger"/>
    <property type="match status" value="1"/>
</dbReference>
<feature type="binding site" evidence="12">
    <location>
        <position position="302"/>
    </location>
    <ligand>
        <name>Zn(2+)</name>
        <dbReference type="ChEBI" id="CHEBI:29105"/>
        <label>1</label>
    </ligand>
</feature>
<dbReference type="InterPro" id="IPR013083">
    <property type="entry name" value="Znf_RING/FYVE/PHD"/>
</dbReference>
<feature type="binding site" evidence="12">
    <location>
        <position position="288"/>
    </location>
    <ligand>
        <name>Zn(2+)</name>
        <dbReference type="ChEBI" id="CHEBI:29105"/>
        <label>2</label>
    </ligand>
</feature>
<feature type="binding site" evidence="12">
    <location>
        <position position="299"/>
    </location>
    <ligand>
        <name>Zn(2+)</name>
        <dbReference type="ChEBI" id="CHEBI:29105"/>
        <label>1</label>
    </ligand>
</feature>
<dbReference type="InterPro" id="IPR001965">
    <property type="entry name" value="Znf_PHD"/>
</dbReference>
<evidence type="ECO:0000256" key="10">
    <source>
        <dbReference type="ARBA" id="ARBA00023242"/>
    </source>
</evidence>
<dbReference type="InterPro" id="IPR028651">
    <property type="entry name" value="ING_fam"/>
</dbReference>
<comment type="subcellular location">
    <subcellularLocation>
        <location evidence="1 14">Nucleus</location>
    </subcellularLocation>
</comment>
<dbReference type="Gene3D" id="3.30.40.10">
    <property type="entry name" value="Zinc/RING finger domain, C3HC4 (zinc finger)"/>
    <property type="match status" value="1"/>
</dbReference>
<feature type="binding site" evidence="12">
    <location>
        <position position="277"/>
    </location>
    <ligand>
        <name>Zn(2+)</name>
        <dbReference type="ChEBI" id="CHEBI:29105"/>
        <label>1</label>
    </ligand>
</feature>
<evidence type="ECO:0000256" key="13">
    <source>
        <dbReference type="PROSITE-ProRule" id="PRU00146"/>
    </source>
</evidence>
<evidence type="ECO:0000256" key="14">
    <source>
        <dbReference type="RuleBase" id="RU361213"/>
    </source>
</evidence>
<feature type="binding site" evidence="12">
    <location>
        <position position="315"/>
    </location>
    <ligand>
        <name>Zn(2+)</name>
        <dbReference type="ChEBI" id="CHEBI:29105"/>
        <label>2</label>
    </ligand>
</feature>
<feature type="binding site" evidence="12">
    <location>
        <position position="293"/>
    </location>
    <ligand>
        <name>Zn(2+)</name>
        <dbReference type="ChEBI" id="CHEBI:29105"/>
        <label>2</label>
    </ligand>
</feature>
<evidence type="ECO:0000256" key="7">
    <source>
        <dbReference type="ARBA" id="ARBA00022853"/>
    </source>
</evidence>
<dbReference type="CDD" id="cd16858">
    <property type="entry name" value="ING_ING3_Yng2p"/>
    <property type="match status" value="1"/>
</dbReference>
<organism evidence="17 18">
    <name type="scientific">Naematelia encephala</name>
    <dbReference type="NCBI Taxonomy" id="71784"/>
    <lineage>
        <taxon>Eukaryota</taxon>
        <taxon>Fungi</taxon>
        <taxon>Dikarya</taxon>
        <taxon>Basidiomycota</taxon>
        <taxon>Agaricomycotina</taxon>
        <taxon>Tremellomycetes</taxon>
        <taxon>Tremellales</taxon>
        <taxon>Naemateliaceae</taxon>
        <taxon>Naematelia</taxon>
    </lineage>
</organism>
<dbReference type="STRING" id="71784.A0A1Y2ATY5"/>
<keyword evidence="5 13" id="KW-0863">Zinc-finger</keyword>
<dbReference type="GO" id="GO:0000785">
    <property type="term" value="C:chromatin"/>
    <property type="evidence" value="ECO:0007669"/>
    <property type="project" value="UniProtKB-ARBA"/>
</dbReference>
<evidence type="ECO:0000256" key="5">
    <source>
        <dbReference type="ARBA" id="ARBA00022771"/>
    </source>
</evidence>
<dbReference type="FunCoup" id="A0A1Y2ATY5">
    <property type="interactions" value="92"/>
</dbReference>
<dbReference type="CDD" id="cd15505">
    <property type="entry name" value="PHD_ING"/>
    <property type="match status" value="1"/>
</dbReference>
<evidence type="ECO:0000256" key="6">
    <source>
        <dbReference type="ARBA" id="ARBA00022833"/>
    </source>
</evidence>
<feature type="domain" description="PHD-type" evidence="16">
    <location>
        <begin position="272"/>
        <end position="321"/>
    </location>
</feature>
<feature type="site" description="Histone H3K4me3 binding" evidence="11">
    <location>
        <position position="274"/>
    </location>
</feature>
<feature type="region of interest" description="Disordered" evidence="15">
    <location>
        <begin position="174"/>
        <end position="265"/>
    </location>
</feature>
<comment type="caution">
    <text evidence="17">The sequence shown here is derived from an EMBL/GenBank/DDBJ whole genome shotgun (WGS) entry which is preliminary data.</text>
</comment>
<feature type="binding site" evidence="12">
    <location>
        <position position="275"/>
    </location>
    <ligand>
        <name>Zn(2+)</name>
        <dbReference type="ChEBI" id="CHEBI:29105"/>
        <label>1</label>
    </ligand>
</feature>
<dbReference type="InterPro" id="IPR024610">
    <property type="entry name" value="ING_N_histone-binding"/>
</dbReference>
<comment type="function">
    <text evidence="14">Component of an histone acetyltransferase complex.</text>
</comment>
<evidence type="ECO:0000256" key="15">
    <source>
        <dbReference type="SAM" id="MobiDB-lite"/>
    </source>
</evidence>
<dbReference type="GO" id="GO:0008270">
    <property type="term" value="F:zinc ion binding"/>
    <property type="evidence" value="ECO:0007669"/>
    <property type="project" value="UniProtKB-KW"/>
</dbReference>
<dbReference type="InterPro" id="IPR019787">
    <property type="entry name" value="Znf_PHD-finger"/>
</dbReference>
<feature type="site" description="Histone H3K4me3 binding" evidence="11">
    <location>
        <position position="285"/>
    </location>
</feature>
<feature type="compositionally biased region" description="Acidic residues" evidence="15">
    <location>
        <begin position="253"/>
        <end position="265"/>
    </location>
</feature>
<keyword evidence="8" id="KW-0805">Transcription regulation</keyword>
<evidence type="ECO:0000259" key="16">
    <source>
        <dbReference type="PROSITE" id="PS50016"/>
    </source>
</evidence>
<dbReference type="Gene3D" id="6.10.140.1740">
    <property type="match status" value="1"/>
</dbReference>
<keyword evidence="4 12" id="KW-0479">Metal-binding</keyword>
<keyword evidence="3" id="KW-0341">Growth regulation</keyword>